<organism evidence="2 3">
    <name type="scientific">Phrynocephalus forsythii</name>
    <dbReference type="NCBI Taxonomy" id="171643"/>
    <lineage>
        <taxon>Eukaryota</taxon>
        <taxon>Metazoa</taxon>
        <taxon>Chordata</taxon>
        <taxon>Craniata</taxon>
        <taxon>Vertebrata</taxon>
        <taxon>Euteleostomi</taxon>
        <taxon>Lepidosauria</taxon>
        <taxon>Squamata</taxon>
        <taxon>Bifurcata</taxon>
        <taxon>Unidentata</taxon>
        <taxon>Episquamata</taxon>
        <taxon>Toxicofera</taxon>
        <taxon>Iguania</taxon>
        <taxon>Acrodonta</taxon>
        <taxon>Agamidae</taxon>
        <taxon>Agaminae</taxon>
        <taxon>Phrynocephalus</taxon>
    </lineage>
</organism>
<sequence>MALREEEEVVVSSGFQEYFPTEEACEKMAALSPPGPEHVSRGTGTRNDVIPMKDEAITAPGFFAKTEGCSPKEDEAPSETDQARTYLEVKQGSAVNNTSSDNLPEGENNVESVELQNSDHEEPRGQSEEVTGDKFLLFRGAGDASESCQTLEKPPKKSPRKRPAKAIPLVGVYENLTRAAAEKEPDSGEVAMKVILKWYGPKMALFMGNTGDTV</sequence>
<reference evidence="2" key="1">
    <citation type="journal article" date="2023" name="DNA Res.">
        <title>Chromosome-level genome assembly of Phrynocephalus forsythii using third-generation DNA sequencing and Hi-C analysis.</title>
        <authorList>
            <person name="Qi Y."/>
            <person name="Zhao W."/>
            <person name="Zhao Y."/>
            <person name="Niu C."/>
            <person name="Cao S."/>
            <person name="Zhang Y."/>
        </authorList>
    </citation>
    <scope>NUCLEOTIDE SEQUENCE</scope>
    <source>
        <tissue evidence="2">Muscle</tissue>
    </source>
</reference>
<evidence type="ECO:0000313" key="3">
    <source>
        <dbReference type="Proteomes" id="UP001142489"/>
    </source>
</evidence>
<dbReference type="EMBL" id="JAPFRF010000024">
    <property type="protein sequence ID" value="KAJ7303236.1"/>
    <property type="molecule type" value="Genomic_DNA"/>
</dbReference>
<feature type="region of interest" description="Disordered" evidence="1">
    <location>
        <begin position="62"/>
        <end position="81"/>
    </location>
</feature>
<feature type="region of interest" description="Disordered" evidence="1">
    <location>
        <begin position="89"/>
        <end position="130"/>
    </location>
</feature>
<feature type="compositionally biased region" description="Basic and acidic residues" evidence="1">
    <location>
        <begin position="117"/>
        <end position="127"/>
    </location>
</feature>
<feature type="region of interest" description="Disordered" evidence="1">
    <location>
        <begin position="30"/>
        <end position="49"/>
    </location>
</feature>
<keyword evidence="3" id="KW-1185">Reference proteome</keyword>
<protein>
    <submittedName>
        <fullName evidence="2">Uncharacterized protein</fullName>
    </submittedName>
</protein>
<comment type="caution">
    <text evidence="2">The sequence shown here is derived from an EMBL/GenBank/DDBJ whole genome shotgun (WGS) entry which is preliminary data.</text>
</comment>
<proteinExistence type="predicted"/>
<gene>
    <name evidence="2" type="ORF">JRQ81_012172</name>
</gene>
<evidence type="ECO:0000313" key="2">
    <source>
        <dbReference type="EMBL" id="KAJ7303236.1"/>
    </source>
</evidence>
<dbReference type="Proteomes" id="UP001142489">
    <property type="component" value="Unassembled WGS sequence"/>
</dbReference>
<name>A0A9Q0X8L1_9SAUR</name>
<dbReference type="AlphaFoldDB" id="A0A9Q0X8L1"/>
<feature type="compositionally biased region" description="Polar residues" evidence="1">
    <location>
        <begin position="93"/>
        <end position="102"/>
    </location>
</feature>
<evidence type="ECO:0000256" key="1">
    <source>
        <dbReference type="SAM" id="MobiDB-lite"/>
    </source>
</evidence>
<feature type="region of interest" description="Disordered" evidence="1">
    <location>
        <begin position="143"/>
        <end position="163"/>
    </location>
</feature>
<accession>A0A9Q0X8L1</accession>